<proteinExistence type="predicted"/>
<name>A0A8H5F2M2_9AGAR</name>
<dbReference type="OrthoDB" id="42889at2759"/>
<dbReference type="EMBL" id="JAACJJ010000028">
    <property type="protein sequence ID" value="KAF5321297.1"/>
    <property type="molecule type" value="Genomic_DNA"/>
</dbReference>
<feature type="compositionally biased region" description="Acidic residues" evidence="1">
    <location>
        <begin position="409"/>
        <end position="426"/>
    </location>
</feature>
<dbReference type="Proteomes" id="UP000567179">
    <property type="component" value="Unassembled WGS sequence"/>
</dbReference>
<keyword evidence="3" id="KW-1185">Reference proteome</keyword>
<dbReference type="Gene3D" id="3.90.1410.10">
    <property type="entry name" value="set domain protein methyltransferase, domain 1"/>
    <property type="match status" value="1"/>
</dbReference>
<sequence length="426" mass="46681">MESTEVQKLKGWLSEHGGGFHPQTRFEVDAAGSGVIATQDLLADQTIVSCPFSLVIDQDVAKTAIGELIGDDALTDSWSARQWISTYIAFHWIVDPADPSVKGSDKLAHARYLATLPPPTLLRTPLHFIPQELEIFPGTNLYGATLDREREWRHEWSVCNDVVSQADAAWGRCYLWEHYLTAATYLSSRAFPSSLLSSTPSLQYDPSTEPVLIPGVDALNHARAQPVSWVVNYPMSSSPSSESGPTIALVLHTPTKAGQALNNNYGPKPNAELILGYGFSLPNNPDDTIVLKLGGAGGGRKFEVGRGSKGVEAVWEEILAQIRQGAGKSPDVDEDAEEHFQEYDDLLDAALMFKDMLRTLQKRLPSDSILDETPGHVRPEVASQRDIVSSLLAWAKEKEREAVQMAQDAGEDVEMESEPCEDDDGQ</sequence>
<gene>
    <name evidence="2" type="ORF">D9619_000190</name>
</gene>
<evidence type="ECO:0000313" key="3">
    <source>
        <dbReference type="Proteomes" id="UP000567179"/>
    </source>
</evidence>
<dbReference type="PANTHER" id="PTHR13271">
    <property type="entry name" value="UNCHARACTERIZED PUTATIVE METHYLTRANSFERASE"/>
    <property type="match status" value="1"/>
</dbReference>
<dbReference type="InterPro" id="IPR050600">
    <property type="entry name" value="SETD3_SETD6_MTase"/>
</dbReference>
<feature type="region of interest" description="Disordered" evidence="1">
    <location>
        <begin position="401"/>
        <end position="426"/>
    </location>
</feature>
<dbReference type="SUPFAM" id="SSF82199">
    <property type="entry name" value="SET domain"/>
    <property type="match status" value="1"/>
</dbReference>
<dbReference type="GO" id="GO:0005634">
    <property type="term" value="C:nucleus"/>
    <property type="evidence" value="ECO:0007669"/>
    <property type="project" value="TreeGrafter"/>
</dbReference>
<dbReference type="AlphaFoldDB" id="A0A8H5F2M2"/>
<organism evidence="2 3">
    <name type="scientific">Psilocybe cf. subviscida</name>
    <dbReference type="NCBI Taxonomy" id="2480587"/>
    <lineage>
        <taxon>Eukaryota</taxon>
        <taxon>Fungi</taxon>
        <taxon>Dikarya</taxon>
        <taxon>Basidiomycota</taxon>
        <taxon>Agaricomycotina</taxon>
        <taxon>Agaricomycetes</taxon>
        <taxon>Agaricomycetidae</taxon>
        <taxon>Agaricales</taxon>
        <taxon>Agaricineae</taxon>
        <taxon>Strophariaceae</taxon>
        <taxon>Psilocybe</taxon>
    </lineage>
</organism>
<protein>
    <recommendedName>
        <fullName evidence="4">SET domain-containing protein</fullName>
    </recommendedName>
</protein>
<evidence type="ECO:0000313" key="2">
    <source>
        <dbReference type="EMBL" id="KAF5321297.1"/>
    </source>
</evidence>
<reference evidence="2 3" key="1">
    <citation type="journal article" date="2020" name="ISME J.">
        <title>Uncovering the hidden diversity of litter-decomposition mechanisms in mushroom-forming fungi.</title>
        <authorList>
            <person name="Floudas D."/>
            <person name="Bentzer J."/>
            <person name="Ahren D."/>
            <person name="Johansson T."/>
            <person name="Persson P."/>
            <person name="Tunlid A."/>
        </authorList>
    </citation>
    <scope>NUCLEOTIDE SEQUENCE [LARGE SCALE GENOMIC DNA]</scope>
    <source>
        <strain evidence="2 3">CBS 101986</strain>
    </source>
</reference>
<dbReference type="PANTHER" id="PTHR13271:SF147">
    <property type="entry name" value="PROTEIN-LYSINE N-METHYLTRANSFERASE EFM1-RELATED"/>
    <property type="match status" value="1"/>
</dbReference>
<evidence type="ECO:0000256" key="1">
    <source>
        <dbReference type="SAM" id="MobiDB-lite"/>
    </source>
</evidence>
<dbReference type="InterPro" id="IPR046341">
    <property type="entry name" value="SET_dom_sf"/>
</dbReference>
<dbReference type="GO" id="GO:0016279">
    <property type="term" value="F:protein-lysine N-methyltransferase activity"/>
    <property type="evidence" value="ECO:0007669"/>
    <property type="project" value="TreeGrafter"/>
</dbReference>
<comment type="caution">
    <text evidence="2">The sequence shown here is derived from an EMBL/GenBank/DDBJ whole genome shotgun (WGS) entry which is preliminary data.</text>
</comment>
<accession>A0A8H5F2M2</accession>
<evidence type="ECO:0008006" key="4">
    <source>
        <dbReference type="Google" id="ProtNLM"/>
    </source>
</evidence>